<organism evidence="2 3">
    <name type="scientific">Trifolium subterraneum</name>
    <name type="common">Subterranean clover</name>
    <dbReference type="NCBI Taxonomy" id="3900"/>
    <lineage>
        <taxon>Eukaryota</taxon>
        <taxon>Viridiplantae</taxon>
        <taxon>Streptophyta</taxon>
        <taxon>Embryophyta</taxon>
        <taxon>Tracheophyta</taxon>
        <taxon>Spermatophyta</taxon>
        <taxon>Magnoliopsida</taxon>
        <taxon>eudicotyledons</taxon>
        <taxon>Gunneridae</taxon>
        <taxon>Pentapetalae</taxon>
        <taxon>rosids</taxon>
        <taxon>fabids</taxon>
        <taxon>Fabales</taxon>
        <taxon>Fabaceae</taxon>
        <taxon>Papilionoideae</taxon>
        <taxon>50 kb inversion clade</taxon>
        <taxon>NPAAA clade</taxon>
        <taxon>Hologalegina</taxon>
        <taxon>IRL clade</taxon>
        <taxon>Trifolieae</taxon>
        <taxon>Trifolium</taxon>
    </lineage>
</organism>
<sequence length="93" mass="11171">MQHHLLHLEVKIEVVVQVYVHEHFLQPAYNNIERKKNQNWSRYLFRREKMLMNLYNLNLHLKDEIGGNVHEPIPEQQPQSQPQNETTSISTTK</sequence>
<dbReference type="EMBL" id="DF973721">
    <property type="protein sequence ID" value="GAU38550.1"/>
    <property type="molecule type" value="Genomic_DNA"/>
</dbReference>
<dbReference type="Proteomes" id="UP000242715">
    <property type="component" value="Unassembled WGS sequence"/>
</dbReference>
<evidence type="ECO:0000313" key="2">
    <source>
        <dbReference type="EMBL" id="GAU38550.1"/>
    </source>
</evidence>
<evidence type="ECO:0000313" key="3">
    <source>
        <dbReference type="Proteomes" id="UP000242715"/>
    </source>
</evidence>
<gene>
    <name evidence="2" type="ORF">TSUD_320220</name>
</gene>
<keyword evidence="3" id="KW-1185">Reference proteome</keyword>
<accession>A0A2Z6NPI1</accession>
<protein>
    <submittedName>
        <fullName evidence="2">Uncharacterized protein</fullName>
    </submittedName>
</protein>
<proteinExistence type="predicted"/>
<name>A0A2Z6NPI1_TRISU</name>
<feature type="region of interest" description="Disordered" evidence="1">
    <location>
        <begin position="67"/>
        <end position="93"/>
    </location>
</feature>
<reference evidence="3" key="1">
    <citation type="journal article" date="2017" name="Front. Plant Sci.">
        <title>Climate Clever Clovers: New Paradigm to Reduce the Environmental Footprint of Ruminants by Breeding Low Methanogenic Forages Utilizing Haplotype Variation.</title>
        <authorList>
            <person name="Kaur P."/>
            <person name="Appels R."/>
            <person name="Bayer P.E."/>
            <person name="Keeble-Gagnere G."/>
            <person name="Wang J."/>
            <person name="Hirakawa H."/>
            <person name="Shirasawa K."/>
            <person name="Vercoe P."/>
            <person name="Stefanova K."/>
            <person name="Durmic Z."/>
            <person name="Nichols P."/>
            <person name="Revell C."/>
            <person name="Isobe S.N."/>
            <person name="Edwards D."/>
            <person name="Erskine W."/>
        </authorList>
    </citation>
    <scope>NUCLEOTIDE SEQUENCE [LARGE SCALE GENOMIC DNA]</scope>
    <source>
        <strain evidence="3">cv. Daliak</strain>
    </source>
</reference>
<evidence type="ECO:0000256" key="1">
    <source>
        <dbReference type="SAM" id="MobiDB-lite"/>
    </source>
</evidence>
<feature type="compositionally biased region" description="Low complexity" evidence="1">
    <location>
        <begin position="74"/>
        <end position="85"/>
    </location>
</feature>
<dbReference type="AlphaFoldDB" id="A0A2Z6NPI1"/>